<protein>
    <submittedName>
        <fullName evidence="1">Uncharacterized protein</fullName>
    </submittedName>
</protein>
<sequence length="82" mass="9365">MTSERLKLIWDFHGPDAKKTASHHKVHLTEYAAIQNLELPVSGVERISELHYIAYLVVNRMSMPAVRDALKPHRGQIYTIGN</sequence>
<reference evidence="1" key="1">
    <citation type="journal article" date="2014" name="Int. J. Syst. Evol. Microbiol.">
        <title>Complete genome sequence of Corynebacterium casei LMG S-19264T (=DSM 44701T), isolated from a smear-ripened cheese.</title>
        <authorList>
            <consortium name="US DOE Joint Genome Institute (JGI-PGF)"/>
            <person name="Walter F."/>
            <person name="Albersmeier A."/>
            <person name="Kalinowski J."/>
            <person name="Ruckert C."/>
        </authorList>
    </citation>
    <scope>NUCLEOTIDE SEQUENCE</scope>
    <source>
        <strain evidence="1">CGMCC 1.12924</strain>
    </source>
</reference>
<reference evidence="1" key="2">
    <citation type="submission" date="2020-09" db="EMBL/GenBank/DDBJ databases">
        <authorList>
            <person name="Sun Q."/>
            <person name="Zhou Y."/>
        </authorList>
    </citation>
    <scope>NUCLEOTIDE SEQUENCE</scope>
    <source>
        <strain evidence="1">CGMCC 1.12924</strain>
    </source>
</reference>
<evidence type="ECO:0000313" key="2">
    <source>
        <dbReference type="Proteomes" id="UP000652231"/>
    </source>
</evidence>
<organism evidence="1 2">
    <name type="scientific">Planktosalinus lacus</name>
    <dbReference type="NCBI Taxonomy" id="1526573"/>
    <lineage>
        <taxon>Bacteria</taxon>
        <taxon>Pseudomonadati</taxon>
        <taxon>Bacteroidota</taxon>
        <taxon>Flavobacteriia</taxon>
        <taxon>Flavobacteriales</taxon>
        <taxon>Flavobacteriaceae</taxon>
        <taxon>Planktosalinus</taxon>
    </lineage>
</organism>
<accession>A0A8J2V8G7</accession>
<dbReference type="AlphaFoldDB" id="A0A8J2V8G7"/>
<gene>
    <name evidence="1" type="ORF">GCM10011312_05180</name>
</gene>
<name>A0A8J2V8G7_9FLAO</name>
<keyword evidence="2" id="KW-1185">Reference proteome</keyword>
<dbReference type="Proteomes" id="UP000652231">
    <property type="component" value="Unassembled WGS sequence"/>
</dbReference>
<dbReference type="EMBL" id="BMGK01000002">
    <property type="protein sequence ID" value="GGD84123.1"/>
    <property type="molecule type" value="Genomic_DNA"/>
</dbReference>
<dbReference type="RefSeq" id="WP_188439207.1">
    <property type="nucleotide sequence ID" value="NZ_BMGK01000002.1"/>
</dbReference>
<proteinExistence type="predicted"/>
<evidence type="ECO:0000313" key="1">
    <source>
        <dbReference type="EMBL" id="GGD84123.1"/>
    </source>
</evidence>
<comment type="caution">
    <text evidence="1">The sequence shown here is derived from an EMBL/GenBank/DDBJ whole genome shotgun (WGS) entry which is preliminary data.</text>
</comment>